<evidence type="ECO:0000313" key="4">
    <source>
        <dbReference type="RefSeq" id="XP_034242289.1"/>
    </source>
</evidence>
<dbReference type="PROSITE" id="PS51257">
    <property type="entry name" value="PROKAR_LIPOPROTEIN"/>
    <property type="match status" value="1"/>
</dbReference>
<dbReference type="KEGG" id="tpal:117645863"/>
<organism evidence="4">
    <name type="scientific">Thrips palmi</name>
    <name type="common">Melon thrips</name>
    <dbReference type="NCBI Taxonomy" id="161013"/>
    <lineage>
        <taxon>Eukaryota</taxon>
        <taxon>Metazoa</taxon>
        <taxon>Ecdysozoa</taxon>
        <taxon>Arthropoda</taxon>
        <taxon>Hexapoda</taxon>
        <taxon>Insecta</taxon>
        <taxon>Pterygota</taxon>
        <taxon>Neoptera</taxon>
        <taxon>Paraneoptera</taxon>
        <taxon>Thysanoptera</taxon>
        <taxon>Terebrantia</taxon>
        <taxon>Thripoidea</taxon>
        <taxon>Thripidae</taxon>
        <taxon>Thrips</taxon>
    </lineage>
</organism>
<feature type="compositionally biased region" description="Acidic residues" evidence="1">
    <location>
        <begin position="58"/>
        <end position="67"/>
    </location>
</feature>
<proteinExistence type="predicted"/>
<dbReference type="AlphaFoldDB" id="A0A6P8ZNG0"/>
<evidence type="ECO:0000313" key="3">
    <source>
        <dbReference type="Proteomes" id="UP000515158"/>
    </source>
</evidence>
<dbReference type="InParanoid" id="A0A6P8ZNG0"/>
<feature type="region of interest" description="Disordered" evidence="1">
    <location>
        <begin position="55"/>
        <end position="86"/>
    </location>
</feature>
<dbReference type="GeneID" id="117645863"/>
<evidence type="ECO:0000256" key="1">
    <source>
        <dbReference type="SAM" id="MobiDB-lite"/>
    </source>
</evidence>
<evidence type="ECO:0000256" key="2">
    <source>
        <dbReference type="SAM" id="SignalP"/>
    </source>
</evidence>
<accession>A0A6P8ZNG0</accession>
<feature type="compositionally biased region" description="Low complexity" evidence="1">
    <location>
        <begin position="69"/>
        <end position="84"/>
    </location>
</feature>
<sequence length="135" mass="14189">MGPKALKGGAAAASASAACLLLLVLLVVLVAATEGLRCYVCNSKADSRCADPIQTAEEQAEGQDSDAGDNNNNNYYNNNNNQYDDQNEGLRMVDCKVAQSVRQAMEAVSGLLSHLGQRAPGGGDVWAAVKAEMRE</sequence>
<keyword evidence="2" id="KW-0732">Signal</keyword>
<dbReference type="Proteomes" id="UP000515158">
    <property type="component" value="Unplaced"/>
</dbReference>
<reference evidence="4" key="1">
    <citation type="submission" date="2025-08" db="UniProtKB">
        <authorList>
            <consortium name="RefSeq"/>
        </authorList>
    </citation>
    <scope>IDENTIFICATION</scope>
    <source>
        <tissue evidence="4">Total insect</tissue>
    </source>
</reference>
<gene>
    <name evidence="4" type="primary">LOC117645863</name>
</gene>
<feature type="signal peptide" evidence="2">
    <location>
        <begin position="1"/>
        <end position="35"/>
    </location>
</feature>
<protein>
    <submittedName>
        <fullName evidence="4">Uncharacterized protein LOC117645863</fullName>
    </submittedName>
</protein>
<feature type="chain" id="PRO_5028006771" evidence="2">
    <location>
        <begin position="36"/>
        <end position="135"/>
    </location>
</feature>
<dbReference type="RefSeq" id="XP_034242289.1">
    <property type="nucleotide sequence ID" value="XM_034386398.1"/>
</dbReference>
<name>A0A6P8ZNG0_THRPL</name>
<dbReference type="OrthoDB" id="6582325at2759"/>
<keyword evidence="3" id="KW-1185">Reference proteome</keyword>